<sequence length="355" mass="35949">MTTPRQRAEAFCARFGLRAPILQAPMASASPAPLAAAVASAGGMGGFGALMSSPEQIRAWASDFRGRSNGAFQVNLWMPDPAPVRDAAHEARVREALAGLAGEPIPEPGPGPFVADFAAQVDALLEARPPVASTMMGVFPPEAAARLAAAGIPWFGCATTVAEARAAEAAGAAAVVAQGAEAGGHRGSYDQAAAEGQLNGLFALLPQVADAVGIPVIAAGGIMDGRGIAAALLLGASAAQLGTAFLRCPETRLNPHYAAALASARPEDTVLTRGFSGRLARGLRNAVTEAFAGDLPPAPYPVQRALMVKVRAAAEAAGDVSRMQAWAGQGAALGTAEPAAELVRRLWAEAEALLA</sequence>
<evidence type="ECO:0000313" key="10">
    <source>
        <dbReference type="EMBL" id="MDN3564431.1"/>
    </source>
</evidence>
<dbReference type="InterPro" id="IPR013785">
    <property type="entry name" value="Aldolase_TIM"/>
</dbReference>
<reference evidence="11" key="1">
    <citation type="journal article" date="2019" name="Int. J. Syst. Evol. Microbiol.">
        <title>The Global Catalogue of Microorganisms (GCM) 10K type strain sequencing project: providing services to taxonomists for standard genome sequencing and annotation.</title>
        <authorList>
            <consortium name="The Broad Institute Genomics Platform"/>
            <consortium name="The Broad Institute Genome Sequencing Center for Infectious Disease"/>
            <person name="Wu L."/>
            <person name="Ma J."/>
        </authorList>
    </citation>
    <scope>NUCLEOTIDE SEQUENCE [LARGE SCALE GENOMIC DNA]</scope>
    <source>
        <strain evidence="11">CECT 7131</strain>
    </source>
</reference>
<dbReference type="Proteomes" id="UP001529369">
    <property type="component" value="Unassembled WGS sequence"/>
</dbReference>
<dbReference type="EMBL" id="JAUFPN010000090">
    <property type="protein sequence ID" value="MDN3564431.1"/>
    <property type="molecule type" value="Genomic_DNA"/>
</dbReference>
<evidence type="ECO:0000256" key="2">
    <source>
        <dbReference type="ARBA" id="ARBA00009881"/>
    </source>
</evidence>
<comment type="similarity">
    <text evidence="2">Belongs to the nitronate monooxygenase family. NMO class I subfamily.</text>
</comment>
<comment type="caution">
    <text evidence="10">The sequence shown here is derived from an EMBL/GenBank/DDBJ whole genome shotgun (WGS) entry which is preliminary data.</text>
</comment>
<organism evidence="10 11">
    <name type="scientific">Paeniroseomonas aquatica</name>
    <dbReference type="NCBI Taxonomy" id="373043"/>
    <lineage>
        <taxon>Bacteria</taxon>
        <taxon>Pseudomonadati</taxon>
        <taxon>Pseudomonadota</taxon>
        <taxon>Alphaproteobacteria</taxon>
        <taxon>Acetobacterales</taxon>
        <taxon>Acetobacteraceae</taxon>
        <taxon>Paeniroseomonas</taxon>
    </lineage>
</organism>
<dbReference type="InterPro" id="IPR004136">
    <property type="entry name" value="NMO"/>
</dbReference>
<dbReference type="Gene3D" id="3.20.20.70">
    <property type="entry name" value="Aldolase class I"/>
    <property type="match status" value="1"/>
</dbReference>
<dbReference type="SUPFAM" id="SSF51412">
    <property type="entry name" value="Inosine monophosphate dehydrogenase (IMPDH)"/>
    <property type="match status" value="1"/>
</dbReference>
<gene>
    <name evidence="10" type="ORF">QWZ14_08635</name>
</gene>
<evidence type="ECO:0000256" key="3">
    <source>
        <dbReference type="ARBA" id="ARBA00022575"/>
    </source>
</evidence>
<evidence type="ECO:0000256" key="5">
    <source>
        <dbReference type="ARBA" id="ARBA00022643"/>
    </source>
</evidence>
<evidence type="ECO:0000256" key="4">
    <source>
        <dbReference type="ARBA" id="ARBA00022630"/>
    </source>
</evidence>
<dbReference type="PANTHER" id="PTHR42747:SF3">
    <property type="entry name" value="NITRONATE MONOOXYGENASE-RELATED"/>
    <property type="match status" value="1"/>
</dbReference>
<keyword evidence="3" id="KW-0216">Detoxification</keyword>
<keyword evidence="4" id="KW-0285">Flavoprotein</keyword>
<evidence type="ECO:0000256" key="7">
    <source>
        <dbReference type="ARBA" id="ARBA00023033"/>
    </source>
</evidence>
<evidence type="ECO:0000256" key="6">
    <source>
        <dbReference type="ARBA" id="ARBA00023002"/>
    </source>
</evidence>
<keyword evidence="11" id="KW-1185">Reference proteome</keyword>
<dbReference type="CDD" id="cd04730">
    <property type="entry name" value="NPD_like"/>
    <property type="match status" value="1"/>
</dbReference>
<dbReference type="PANTHER" id="PTHR42747">
    <property type="entry name" value="NITRONATE MONOOXYGENASE-RELATED"/>
    <property type="match status" value="1"/>
</dbReference>
<evidence type="ECO:0000256" key="9">
    <source>
        <dbReference type="ARBA" id="ARBA00049401"/>
    </source>
</evidence>
<dbReference type="GO" id="GO:0004497">
    <property type="term" value="F:monooxygenase activity"/>
    <property type="evidence" value="ECO:0007669"/>
    <property type="project" value="UniProtKB-KW"/>
</dbReference>
<keyword evidence="5" id="KW-0288">FMN</keyword>
<proteinExistence type="inferred from homology"/>
<name>A0ABT8A473_9PROT</name>
<evidence type="ECO:0000256" key="8">
    <source>
        <dbReference type="ARBA" id="ARBA00031155"/>
    </source>
</evidence>
<dbReference type="RefSeq" id="WP_290316229.1">
    <property type="nucleotide sequence ID" value="NZ_JAUFPN010000090.1"/>
</dbReference>
<comment type="catalytic activity">
    <reaction evidence="9">
        <text>3 propionate 3-nitronate + 3 O2 + H2O = 3 3-oxopropanoate + 2 nitrate + nitrite + H2O2 + 3 H(+)</text>
        <dbReference type="Rhea" id="RHEA:57332"/>
        <dbReference type="ChEBI" id="CHEBI:15377"/>
        <dbReference type="ChEBI" id="CHEBI:15378"/>
        <dbReference type="ChEBI" id="CHEBI:15379"/>
        <dbReference type="ChEBI" id="CHEBI:16240"/>
        <dbReference type="ChEBI" id="CHEBI:16301"/>
        <dbReference type="ChEBI" id="CHEBI:17632"/>
        <dbReference type="ChEBI" id="CHEBI:33190"/>
        <dbReference type="ChEBI" id="CHEBI:136067"/>
    </reaction>
</comment>
<accession>A0ABT8A473</accession>
<dbReference type="Pfam" id="PF03060">
    <property type="entry name" value="NMO"/>
    <property type="match status" value="1"/>
</dbReference>
<evidence type="ECO:0000256" key="1">
    <source>
        <dbReference type="ARBA" id="ARBA00001917"/>
    </source>
</evidence>
<protein>
    <recommendedName>
        <fullName evidence="8">Propionate 3-nitronate monooxygenase</fullName>
    </recommendedName>
</protein>
<comment type="cofactor">
    <cofactor evidence="1">
        <name>FMN</name>
        <dbReference type="ChEBI" id="CHEBI:58210"/>
    </cofactor>
</comment>
<evidence type="ECO:0000313" key="11">
    <source>
        <dbReference type="Proteomes" id="UP001529369"/>
    </source>
</evidence>
<keyword evidence="7 10" id="KW-0503">Monooxygenase</keyword>
<keyword evidence="6 10" id="KW-0560">Oxidoreductase</keyword>